<dbReference type="PANTHER" id="PTHR43628:SF1">
    <property type="entry name" value="CHITIN SYNTHASE REGULATORY FACTOR 2-RELATED"/>
    <property type="match status" value="1"/>
</dbReference>
<dbReference type="InterPro" id="IPR011990">
    <property type="entry name" value="TPR-like_helical_dom_sf"/>
</dbReference>
<evidence type="ECO:0000313" key="2">
    <source>
        <dbReference type="EMBL" id="TPP52522.1"/>
    </source>
</evidence>
<dbReference type="VEuPathDB" id="TriTrypDB:LdCL_070016900"/>
<dbReference type="InterPro" id="IPR052945">
    <property type="entry name" value="Mitotic_Regulator"/>
</dbReference>
<feature type="compositionally biased region" description="Polar residues" evidence="1">
    <location>
        <begin position="254"/>
        <end position="270"/>
    </location>
</feature>
<comment type="caution">
    <text evidence="2">The sequence shown here is derived from an EMBL/GenBank/DDBJ whole genome shotgun (WGS) entry which is preliminary data.</text>
</comment>
<protein>
    <submittedName>
        <fullName evidence="2">Sel1 repeat family protein</fullName>
    </submittedName>
</protein>
<feature type="compositionally biased region" description="Low complexity" evidence="1">
    <location>
        <begin position="290"/>
        <end position="324"/>
    </location>
</feature>
<dbReference type="EMBL" id="RHLC01000029">
    <property type="protein sequence ID" value="TPP52522.1"/>
    <property type="molecule type" value="Genomic_DNA"/>
</dbReference>
<dbReference type="VEuPathDB" id="TriTrypDB:LdBPK_071200.1"/>
<accession>A0A504XU04</accession>
<dbReference type="VEuPathDB" id="TriTrypDB:LDHU3_07.1420"/>
<proteinExistence type="predicted"/>
<evidence type="ECO:0000256" key="1">
    <source>
        <dbReference type="SAM" id="MobiDB-lite"/>
    </source>
</evidence>
<dbReference type="AlphaFoldDB" id="A0A504XU04"/>
<name>A0A504XU04_LEIDO</name>
<organism evidence="2 3">
    <name type="scientific">Leishmania donovani</name>
    <dbReference type="NCBI Taxonomy" id="5661"/>
    <lineage>
        <taxon>Eukaryota</taxon>
        <taxon>Discoba</taxon>
        <taxon>Euglenozoa</taxon>
        <taxon>Kinetoplastea</taxon>
        <taxon>Metakinetoplastina</taxon>
        <taxon>Trypanosomatida</taxon>
        <taxon>Trypanosomatidae</taxon>
        <taxon>Leishmaniinae</taxon>
        <taxon>Leishmania</taxon>
    </lineage>
</organism>
<dbReference type="PANTHER" id="PTHR43628">
    <property type="entry name" value="ACTIVATOR OF C KINASE PROTEIN 1-RELATED"/>
    <property type="match status" value="1"/>
</dbReference>
<dbReference type="Gene3D" id="1.25.40.10">
    <property type="entry name" value="Tetratricopeptide repeat domain"/>
    <property type="match status" value="1"/>
</dbReference>
<dbReference type="SUPFAM" id="SSF81901">
    <property type="entry name" value="HCP-like"/>
    <property type="match status" value="1"/>
</dbReference>
<dbReference type="VEuPathDB" id="TriTrypDB:LdCL_070016800"/>
<evidence type="ECO:0000313" key="3">
    <source>
        <dbReference type="Proteomes" id="UP000318447"/>
    </source>
</evidence>
<dbReference type="VEuPathDB" id="TriTrypDB:LdBPK_071190.1"/>
<dbReference type="VEuPathDB" id="TriTrypDB:LDHU3_07.1410"/>
<feature type="region of interest" description="Disordered" evidence="1">
    <location>
        <begin position="254"/>
        <end position="329"/>
    </location>
</feature>
<sequence>MRCATRISRSLLNGADRGAGSPWRGTSIVRAVGAIHGLQVGTLDITGVSAGLQCTLSTSSFFSVDDGGGPAAPLLPSEPAELHAPGVVEQPGMPRKGCVYTVHVVGPAAFVAAVAEVLGDDVLVDLAGRYHVEPYAYWRSGKHQCPTVRLSYDRLRRTEDSLRILRAPDNTVARQRRLYHAIFAASQPGRWPRPVAHLMTSTPPPLDVNFGSYLPPRPVTSPMRRGFRGGSSSRAHILHGDGLTTAAEAGRNSKQANAGPLTGSTSSPACNSFPFPPSRAEHSATTSGRASAAPAPPLHGGAAPPSMMRCSNGSGLAAPSSASPRSHEGCLPSWKGCSGASSSFVEDRVRCLAHPVGVASLLPAPLQRILANVLRILQQERAQLKGQRPCRRHSRSLGTGVDAEVTECIVDAAQAPSLVAAADIFSAFVTAHPMDGLTLLSSPVVLAGAALAEVVTLGQIESCAIPMPELLSFLDAAISVGHPGAMHSVAVCLRDGTAGLQRDATSSETWLRCAASSGYLPAMHELGETYERGAPASSKLPAEAAEDAADWGEAMRWYRQAAEAGYPPSQLNLGKLLLAATEHAQSDCSAAAPQVVHLFTEATRWLHACAATGVEEAVRLVKRIEEQGAR</sequence>
<reference evidence="3" key="1">
    <citation type="submission" date="2019-02" db="EMBL/GenBank/DDBJ databases">
        <title>FDA dAtabase for Regulatory Grade micrObial Sequences (FDA-ARGOS): Supporting development and validation of Infectious Disease Dx tests.</title>
        <authorList>
            <person name="Duncan R."/>
            <person name="Fisher C."/>
            <person name="Tallon L."/>
            <person name="Sadzewicz L."/>
            <person name="Sengamalay N."/>
            <person name="Ott S."/>
            <person name="Godinez A."/>
            <person name="Nagaraj S."/>
            <person name="Vavikolanu K."/>
            <person name="Nadendla S."/>
            <person name="Aluvathingal J."/>
            <person name="Sichtig H."/>
        </authorList>
    </citation>
    <scope>NUCLEOTIDE SEQUENCE [LARGE SCALE GENOMIC DNA]</scope>
    <source>
        <strain evidence="3">FDAARGOS_361</strain>
    </source>
</reference>
<gene>
    <name evidence="2" type="ORF">CGC21_10565</name>
</gene>
<dbReference type="Proteomes" id="UP000318447">
    <property type="component" value="Unassembled WGS sequence"/>
</dbReference>